<accession>A0A222VIQ5</accession>
<dbReference type="SMART" id="SM00796">
    <property type="entry name" value="AHS1"/>
    <property type="match status" value="1"/>
</dbReference>
<dbReference type="OrthoDB" id="9778567at2"/>
<dbReference type="PANTHER" id="PTHR34698">
    <property type="entry name" value="5-OXOPROLINASE SUBUNIT B"/>
    <property type="match status" value="1"/>
</dbReference>
<dbReference type="InterPro" id="IPR010016">
    <property type="entry name" value="PxpB"/>
</dbReference>
<sequence>MRLLRCADSGLLIEVDDVAEVRALHQALTNERPHGVVDFVPAPRTLLLLLDPRLADIAEVEQAVLSVRPCTEDSDSAPEVVRVPVVYDGADLAAVAKLTGLTENEVVAAHTSSEWTVGFDGFAPGFGYLSGGPEALTVPRRSEPRTRIPAGAVGLAGEYSGIYPRDSAGGWQLIGHTEMEIWHADHNPPALLRPGVRVRFQEAA</sequence>
<gene>
    <name evidence="1" type="ORF">SAMN05421630_103156</name>
</gene>
<dbReference type="Gene3D" id="2.40.100.10">
    <property type="entry name" value="Cyclophilin-like"/>
    <property type="match status" value="1"/>
</dbReference>
<dbReference type="STRING" id="530584.SAMN05421630_103156"/>
<name>A0A222VIQ5_9PSEU</name>
<dbReference type="Proteomes" id="UP000199494">
    <property type="component" value="Unassembled WGS sequence"/>
</dbReference>
<dbReference type="InterPro" id="IPR003833">
    <property type="entry name" value="CT_C_D"/>
</dbReference>
<reference evidence="1 2" key="1">
    <citation type="submission" date="2016-10" db="EMBL/GenBank/DDBJ databases">
        <authorList>
            <person name="de Groot N.N."/>
        </authorList>
    </citation>
    <scope>NUCLEOTIDE SEQUENCE [LARGE SCALE GENOMIC DNA]</scope>
    <source>
        <strain evidence="1 2">CGMCC 4.5506</strain>
    </source>
</reference>
<dbReference type="SUPFAM" id="SSF50891">
    <property type="entry name" value="Cyclophilin-like"/>
    <property type="match status" value="1"/>
</dbReference>
<evidence type="ECO:0000313" key="1">
    <source>
        <dbReference type="EMBL" id="SDC67739.1"/>
    </source>
</evidence>
<dbReference type="InterPro" id="IPR029000">
    <property type="entry name" value="Cyclophilin-like_dom_sf"/>
</dbReference>
<protein>
    <submittedName>
        <fullName evidence="1">Sensor histidine kinase inhibitor, KipI family</fullName>
    </submittedName>
</protein>
<evidence type="ECO:0000313" key="2">
    <source>
        <dbReference type="Proteomes" id="UP000199494"/>
    </source>
</evidence>
<proteinExistence type="predicted"/>
<dbReference type="AlphaFoldDB" id="A0A222VIQ5"/>
<keyword evidence="2" id="KW-1185">Reference proteome</keyword>
<dbReference type="NCBIfam" id="TIGR00370">
    <property type="entry name" value="5-oxoprolinase subunit PxpB"/>
    <property type="match status" value="1"/>
</dbReference>
<dbReference type="SUPFAM" id="SSF160467">
    <property type="entry name" value="PH0987 N-terminal domain-like"/>
    <property type="match status" value="1"/>
</dbReference>
<dbReference type="Pfam" id="PF02682">
    <property type="entry name" value="CT_C_D"/>
    <property type="match status" value="1"/>
</dbReference>
<dbReference type="KEGG" id="pmad:BAY61_01020"/>
<dbReference type="Gene3D" id="3.30.1360.40">
    <property type="match status" value="1"/>
</dbReference>
<dbReference type="RefSeq" id="WP_091801323.1">
    <property type="nucleotide sequence ID" value="NZ_CP016353.1"/>
</dbReference>
<organism evidence="1 2">
    <name type="scientific">Prauserella marina</name>
    <dbReference type="NCBI Taxonomy" id="530584"/>
    <lineage>
        <taxon>Bacteria</taxon>
        <taxon>Bacillati</taxon>
        <taxon>Actinomycetota</taxon>
        <taxon>Actinomycetes</taxon>
        <taxon>Pseudonocardiales</taxon>
        <taxon>Pseudonocardiaceae</taxon>
        <taxon>Prauserella</taxon>
    </lineage>
</organism>
<dbReference type="EMBL" id="FMZE01000003">
    <property type="protein sequence ID" value="SDC67739.1"/>
    <property type="molecule type" value="Genomic_DNA"/>
</dbReference>
<dbReference type="PANTHER" id="PTHR34698:SF2">
    <property type="entry name" value="5-OXOPROLINASE SUBUNIT B"/>
    <property type="match status" value="1"/>
</dbReference>